<feature type="binding site" evidence="6 7">
    <location>
        <position position="102"/>
    </location>
    <ligand>
        <name>FMN</name>
        <dbReference type="ChEBI" id="CHEBI:58210"/>
    </ligand>
</feature>
<dbReference type="SUPFAM" id="SSF50475">
    <property type="entry name" value="FMN-binding split barrel"/>
    <property type="match status" value="1"/>
</dbReference>
<feature type="domain" description="Pyridoxine 5'-phosphate oxidase dimerisation C-terminal" evidence="9">
    <location>
        <begin position="169"/>
        <end position="210"/>
    </location>
</feature>
<feature type="binding site" evidence="6">
    <location>
        <position position="128"/>
    </location>
    <ligand>
        <name>substrate</name>
    </ligand>
</feature>
<feature type="binding site" evidence="6 7">
    <location>
        <position position="79"/>
    </location>
    <ligand>
        <name>FMN</name>
        <dbReference type="ChEBI" id="CHEBI:58210"/>
    </ligand>
</feature>
<feature type="binding site" evidence="6 7">
    <location>
        <begin position="137"/>
        <end position="138"/>
    </location>
    <ligand>
        <name>FMN</name>
        <dbReference type="ChEBI" id="CHEBI:58210"/>
    </ligand>
</feature>
<comment type="catalytic activity">
    <reaction evidence="6">
        <text>pyridoxamine 5'-phosphate + O2 + H2O = pyridoxal 5'-phosphate + H2O2 + NH4(+)</text>
        <dbReference type="Rhea" id="RHEA:15817"/>
        <dbReference type="ChEBI" id="CHEBI:15377"/>
        <dbReference type="ChEBI" id="CHEBI:15379"/>
        <dbReference type="ChEBI" id="CHEBI:16240"/>
        <dbReference type="ChEBI" id="CHEBI:28938"/>
        <dbReference type="ChEBI" id="CHEBI:58451"/>
        <dbReference type="ChEBI" id="CHEBI:597326"/>
        <dbReference type="EC" id="1.4.3.5"/>
    </reaction>
</comment>
<dbReference type="UniPathway" id="UPA01068">
    <property type="reaction ID" value="UER00304"/>
</dbReference>
<feature type="binding site" evidence="6">
    <location>
        <position position="63"/>
    </location>
    <ligand>
        <name>substrate</name>
    </ligand>
</feature>
<dbReference type="HAMAP" id="MF_01629">
    <property type="entry name" value="PdxH"/>
    <property type="match status" value="1"/>
</dbReference>
<keyword evidence="3 6" id="KW-0288">FMN</keyword>
<evidence type="ECO:0000256" key="5">
    <source>
        <dbReference type="ARBA" id="ARBA00023096"/>
    </source>
</evidence>
<dbReference type="PANTHER" id="PTHR10851">
    <property type="entry name" value="PYRIDOXINE-5-PHOSPHATE OXIDASE"/>
    <property type="match status" value="1"/>
</dbReference>
<evidence type="ECO:0000256" key="6">
    <source>
        <dbReference type="HAMAP-Rule" id="MF_01629"/>
    </source>
</evidence>
<comment type="catalytic activity">
    <reaction evidence="6">
        <text>pyridoxine 5'-phosphate + O2 = pyridoxal 5'-phosphate + H2O2</text>
        <dbReference type="Rhea" id="RHEA:15149"/>
        <dbReference type="ChEBI" id="CHEBI:15379"/>
        <dbReference type="ChEBI" id="CHEBI:16240"/>
        <dbReference type="ChEBI" id="CHEBI:58589"/>
        <dbReference type="ChEBI" id="CHEBI:597326"/>
        <dbReference type="EC" id="1.4.3.5"/>
    </reaction>
</comment>
<comment type="cofactor">
    <cofactor evidence="6 7">
        <name>FMN</name>
        <dbReference type="ChEBI" id="CHEBI:58210"/>
    </cofactor>
    <text evidence="6 7">Binds 1 FMN per subunit.</text>
</comment>
<dbReference type="InterPro" id="IPR012349">
    <property type="entry name" value="Split_barrel_FMN-bd"/>
</dbReference>
<evidence type="ECO:0000313" key="11">
    <source>
        <dbReference type="Proteomes" id="UP000516514"/>
    </source>
</evidence>
<feature type="binding site" evidence="6 7">
    <location>
        <begin position="73"/>
        <end position="74"/>
    </location>
    <ligand>
        <name>FMN</name>
        <dbReference type="ChEBI" id="CHEBI:58210"/>
    </ligand>
</feature>
<evidence type="ECO:0000259" key="8">
    <source>
        <dbReference type="Pfam" id="PF01243"/>
    </source>
</evidence>
<sequence>MVVVLISAAHVKINIIMTFSLEKDPIDLFAKWYKAVLHSSSTAMTLATCSKDCIPSARVVLLKKYGKEGFVFFTNIDSRKGGELAENPKAALVFHWPEFSRQVRIEGDVKVLNSEKADEYFSSRARDSQISAWCSKQSSVLKNWRDFEQAIKLKENEFYNTQIPRPDFWVGFCVIPKVIEFWQGGKHRRHTRFKYTLVEGSNWKVEQLYP</sequence>
<comment type="pathway">
    <text evidence="6">Cofactor metabolism; pyridoxal 5'-phosphate salvage; pyridoxal 5'-phosphate from pyridoxamine 5'-phosphate: step 1/1.</text>
</comment>
<feature type="binding site" evidence="6 7">
    <location>
        <position position="192"/>
    </location>
    <ligand>
        <name>FMN</name>
        <dbReference type="ChEBI" id="CHEBI:58210"/>
    </ligand>
</feature>
<feature type="binding site" evidence="6">
    <location>
        <position position="120"/>
    </location>
    <ligand>
        <name>substrate</name>
    </ligand>
</feature>
<dbReference type="Proteomes" id="UP000516514">
    <property type="component" value="Chromosome"/>
</dbReference>
<comment type="subunit">
    <text evidence="6">Homodimer.</text>
</comment>
<dbReference type="Pfam" id="PF01243">
    <property type="entry name" value="PNPOx_N"/>
    <property type="match status" value="1"/>
</dbReference>
<evidence type="ECO:0000256" key="2">
    <source>
        <dbReference type="ARBA" id="ARBA00022630"/>
    </source>
</evidence>
<comment type="similarity">
    <text evidence="1 6">Belongs to the pyridoxamine 5'-phosphate oxidase family.</text>
</comment>
<dbReference type="Pfam" id="PF10590">
    <property type="entry name" value="PNP_phzG_C"/>
    <property type="match status" value="1"/>
</dbReference>
<organism evidence="10 11">
    <name type="scientific">Candidatus Wolbachia massiliensis</name>
    <dbReference type="NCBI Taxonomy" id="1845000"/>
    <lineage>
        <taxon>Bacteria</taxon>
        <taxon>Pseudomonadati</taxon>
        <taxon>Pseudomonadota</taxon>
        <taxon>Alphaproteobacteria</taxon>
        <taxon>Rickettsiales</taxon>
        <taxon>Anaplasmataceae</taxon>
        <taxon>Wolbachieae</taxon>
        <taxon>Wolbachia</taxon>
    </lineage>
</organism>
<feature type="binding site" evidence="6 7">
    <location>
        <position position="80"/>
    </location>
    <ligand>
        <name>FMN</name>
        <dbReference type="ChEBI" id="CHEBI:58210"/>
    </ligand>
</feature>
<dbReference type="PANTHER" id="PTHR10851:SF0">
    <property type="entry name" value="PYRIDOXINE-5'-PHOSPHATE OXIDASE"/>
    <property type="match status" value="1"/>
</dbReference>
<dbReference type="EC" id="1.4.3.5" evidence="6"/>
<dbReference type="InterPro" id="IPR019576">
    <property type="entry name" value="Pyridoxamine_oxidase_dimer_C"/>
</dbReference>
<keyword evidence="2 6" id="KW-0285">Flavoprotein</keyword>
<feature type="binding site" evidence="6">
    <location>
        <position position="124"/>
    </location>
    <ligand>
        <name>substrate</name>
    </ligand>
</feature>
<feature type="binding site" evidence="6 7">
    <location>
        <begin position="58"/>
        <end position="63"/>
    </location>
    <ligand>
        <name>FMN</name>
        <dbReference type="ChEBI" id="CHEBI:58210"/>
    </ligand>
</feature>
<evidence type="ECO:0000256" key="7">
    <source>
        <dbReference type="PIRSR" id="PIRSR000190-2"/>
    </source>
</evidence>
<dbReference type="AlphaFoldDB" id="A0A7M3U2U7"/>
<feature type="binding site" evidence="6">
    <location>
        <begin position="188"/>
        <end position="190"/>
    </location>
    <ligand>
        <name>substrate</name>
    </ligand>
</feature>
<feature type="domain" description="Pyridoxamine 5'-phosphate oxidase N-terminal" evidence="8">
    <location>
        <begin position="38"/>
        <end position="143"/>
    </location>
</feature>
<keyword evidence="4 6" id="KW-0560">Oxidoreductase</keyword>
<dbReference type="PIRSF" id="PIRSF000190">
    <property type="entry name" value="Pyd_amn-ph_oxd"/>
    <property type="match status" value="1"/>
</dbReference>
<dbReference type="EMBL" id="CP061738">
    <property type="protein sequence ID" value="QOD38732.1"/>
    <property type="molecule type" value="Genomic_DNA"/>
</dbReference>
<dbReference type="Gene3D" id="2.30.110.10">
    <property type="entry name" value="Electron Transport, Fmn-binding Protein, Chain A"/>
    <property type="match status" value="1"/>
</dbReference>
<evidence type="ECO:0000256" key="4">
    <source>
        <dbReference type="ARBA" id="ARBA00023002"/>
    </source>
</evidence>
<protein>
    <recommendedName>
        <fullName evidence="6">Pyridoxine/pyridoxamine 5'-phosphate oxidase</fullName>
        <ecNumber evidence="6">1.4.3.5</ecNumber>
    </recommendedName>
    <alternativeName>
        <fullName evidence="6">PNP/PMP oxidase</fullName>
        <shortName evidence="6">PNPOx</shortName>
    </alternativeName>
    <alternativeName>
        <fullName evidence="6">Pyridoxal 5'-phosphate synthase</fullName>
    </alternativeName>
</protein>
<dbReference type="GO" id="GO:0004733">
    <property type="term" value="F:pyridoxamine phosphate oxidase activity"/>
    <property type="evidence" value="ECO:0007669"/>
    <property type="project" value="UniProtKB-UniRule"/>
</dbReference>
<dbReference type="RefSeq" id="WP_191111481.1">
    <property type="nucleotide sequence ID" value="NZ_CP061738.1"/>
</dbReference>
<keyword evidence="5 6" id="KW-0664">Pyridoxine biosynthesis</keyword>
<reference evidence="10 11" key="1">
    <citation type="submission" date="2020-09" db="EMBL/GenBank/DDBJ databases">
        <title>An Earliest Endosymbiont, Wolbachia massiliensis sp. nov., Strain PL13 From the Bed Bug (Cimex hemipterius), Type strain of a New supergroup T.</title>
        <authorList>
            <person name="Laidoudi Y."/>
            <person name="Levasseur A."/>
            <person name="Medkour H."/>
            <person name="Maaloum M."/>
            <person name="BenKhedher M."/>
            <person name="Sambou M."/>
            <person name="Bassene H."/>
            <person name="Davoust B."/>
            <person name="Fenollar F."/>
            <person name="Raoult D."/>
            <person name="Mediannikov O."/>
        </authorList>
    </citation>
    <scope>NUCLEOTIDE SEQUENCE [LARGE SCALE GENOMIC DNA]</scope>
    <source>
        <strain evidence="10 11">PL13</strain>
    </source>
</reference>
<proteinExistence type="inferred from homology"/>
<evidence type="ECO:0000259" key="9">
    <source>
        <dbReference type="Pfam" id="PF10590"/>
    </source>
</evidence>
<dbReference type="InterPro" id="IPR011576">
    <property type="entry name" value="Pyridox_Oxase_N"/>
</dbReference>
<accession>A0A7M3U2U7</accession>
<dbReference type="InterPro" id="IPR000659">
    <property type="entry name" value="Pyridox_Oxase"/>
</dbReference>
<dbReference type="GO" id="GO:0008615">
    <property type="term" value="P:pyridoxine biosynthetic process"/>
    <property type="evidence" value="ECO:0007669"/>
    <property type="project" value="UniProtKB-UniRule"/>
</dbReference>
<name>A0A7M3U2U7_9RICK</name>
<feature type="binding site" evidence="6 7">
    <location>
        <position position="182"/>
    </location>
    <ligand>
        <name>FMN</name>
        <dbReference type="ChEBI" id="CHEBI:58210"/>
    </ligand>
</feature>
<evidence type="ECO:0000256" key="3">
    <source>
        <dbReference type="ARBA" id="ARBA00022643"/>
    </source>
</evidence>
<comment type="pathway">
    <text evidence="6">Cofactor metabolism; pyridoxal 5'-phosphate salvage; pyridoxal 5'-phosphate from pyridoxine 5'-phosphate: step 1/1.</text>
</comment>
<dbReference type="NCBIfam" id="NF004231">
    <property type="entry name" value="PRK05679.1"/>
    <property type="match status" value="1"/>
</dbReference>
<dbReference type="NCBIfam" id="TIGR00558">
    <property type="entry name" value="pdxH"/>
    <property type="match status" value="1"/>
</dbReference>
<evidence type="ECO:0000313" key="10">
    <source>
        <dbReference type="EMBL" id="QOD38732.1"/>
    </source>
</evidence>
<dbReference type="KEGG" id="wms:ID128_02720"/>
<comment type="function">
    <text evidence="6">Catalyzes the oxidation of either pyridoxine 5'-phosphate (PNP) or pyridoxamine 5'-phosphate (PMP) into pyridoxal 5'-phosphate (PLP).</text>
</comment>
<gene>
    <name evidence="6 10" type="primary">pdxH</name>
    <name evidence="10" type="ORF">ID128_02720</name>
</gene>
<evidence type="ECO:0000256" key="1">
    <source>
        <dbReference type="ARBA" id="ARBA00007301"/>
    </source>
</evidence>
<keyword evidence="11" id="KW-1185">Reference proteome</keyword>
<dbReference type="GO" id="GO:0010181">
    <property type="term" value="F:FMN binding"/>
    <property type="evidence" value="ECO:0007669"/>
    <property type="project" value="UniProtKB-UniRule"/>
</dbReference>